<feature type="compositionally biased region" description="Polar residues" evidence="1">
    <location>
        <begin position="37"/>
        <end position="57"/>
    </location>
</feature>
<accession>A0ABV6LI12</accession>
<dbReference type="EMBL" id="JBHLTP010000001">
    <property type="protein sequence ID" value="MFC0521988.1"/>
    <property type="molecule type" value="Genomic_DNA"/>
</dbReference>
<dbReference type="Proteomes" id="UP001589836">
    <property type="component" value="Unassembled WGS sequence"/>
</dbReference>
<feature type="region of interest" description="Disordered" evidence="1">
    <location>
        <begin position="25"/>
        <end position="57"/>
    </location>
</feature>
<organism evidence="2 3">
    <name type="scientific">Pontibacillus salicampi</name>
    <dbReference type="NCBI Taxonomy" id="1449801"/>
    <lineage>
        <taxon>Bacteria</taxon>
        <taxon>Bacillati</taxon>
        <taxon>Bacillota</taxon>
        <taxon>Bacilli</taxon>
        <taxon>Bacillales</taxon>
        <taxon>Bacillaceae</taxon>
        <taxon>Pontibacillus</taxon>
    </lineage>
</organism>
<comment type="caution">
    <text evidence="2">The sequence shown here is derived from an EMBL/GenBank/DDBJ whole genome shotgun (WGS) entry which is preliminary data.</text>
</comment>
<protein>
    <submittedName>
        <fullName evidence="2">YpzG family protein</fullName>
    </submittedName>
</protein>
<proteinExistence type="predicted"/>
<evidence type="ECO:0000313" key="3">
    <source>
        <dbReference type="Proteomes" id="UP001589836"/>
    </source>
</evidence>
<keyword evidence="3" id="KW-1185">Reference proteome</keyword>
<evidence type="ECO:0000313" key="2">
    <source>
        <dbReference type="EMBL" id="MFC0521988.1"/>
    </source>
</evidence>
<gene>
    <name evidence="2" type="ORF">ACFFGV_00095</name>
</gene>
<reference evidence="2 3" key="1">
    <citation type="submission" date="2024-09" db="EMBL/GenBank/DDBJ databases">
        <authorList>
            <person name="Sun Q."/>
            <person name="Mori K."/>
        </authorList>
    </citation>
    <scope>NUCLEOTIDE SEQUENCE [LARGE SCALE GENOMIC DNA]</scope>
    <source>
        <strain evidence="2 3">NCAIM B.02529</strain>
    </source>
</reference>
<sequence>MDQKTEKRVDKPFYKNAYSDVFQSPRANPKHAAHQVNGETQQTQRDIVTQNRVKSRA</sequence>
<dbReference type="InterPro" id="IPR025413">
    <property type="entry name" value="YpzG-like"/>
</dbReference>
<name>A0ABV6LI12_9BACI</name>
<dbReference type="Pfam" id="PF14139">
    <property type="entry name" value="YpzG"/>
    <property type="match status" value="1"/>
</dbReference>
<evidence type="ECO:0000256" key="1">
    <source>
        <dbReference type="SAM" id="MobiDB-lite"/>
    </source>
</evidence>
<dbReference type="RefSeq" id="WP_377344467.1">
    <property type="nucleotide sequence ID" value="NZ_JBHLTP010000001.1"/>
</dbReference>